<dbReference type="Pfam" id="PF24173">
    <property type="entry name" value="TPR_TTI1_N"/>
    <property type="match status" value="1"/>
</dbReference>
<dbReference type="GO" id="GO:0005737">
    <property type="term" value="C:cytoplasm"/>
    <property type="evidence" value="ECO:0007669"/>
    <property type="project" value="TreeGrafter"/>
</dbReference>
<dbReference type="SUPFAM" id="SSF48371">
    <property type="entry name" value="ARM repeat"/>
    <property type="match status" value="1"/>
</dbReference>
<dbReference type="InterPro" id="IPR057567">
    <property type="entry name" value="TPR_TTI1_C"/>
</dbReference>
<dbReference type="Gene3D" id="1.25.10.10">
    <property type="entry name" value="Leucine-rich Repeat Variant"/>
    <property type="match status" value="2"/>
</dbReference>
<feature type="region of interest" description="Disordered" evidence="1">
    <location>
        <begin position="973"/>
        <end position="1003"/>
    </location>
</feature>
<dbReference type="EMBL" id="KN714687">
    <property type="protein sequence ID" value="KUI56215.1"/>
    <property type="molecule type" value="Genomic_DNA"/>
</dbReference>
<gene>
    <name evidence="4" type="ORF">VP1G_03589</name>
</gene>
<sequence length="1137" mass="124482">MDHQLGPKSEFTSSARNHFFAKLKPICVEISRLVLQSNPDKAASDKRLQDLLTQLNATLEDQIQYDAAVLDYKLADYVFFPLSHVLRQQDSYPIRLTETVIKSLRLLIQHGWKARISKDLSQQLLILLTFLVGGVPGHERSQPAKPEETILEGYRALTVLIKAAGLSFKDSPLTDAKIIPSFGHAVSVILDAVTDGSTPDIQLEALQAILAVYNTIKQDDVLATFFPGTVSSLSRLLSPPISNKAQQRVLVSAVHILRIVLTKVLGDLKTRNLLRETEEAASDAADASEEDENLEGKVLTPAWLKATVAQIKVALSTVLKLRNHDSADVRKAMERFCIALLDECHSSLSICTSMLVESAMVLREDHYEQPGLSSDVLGDETATFYGTSLQDLATIYPELMDSINVTVYNWITTMPRAMQSSEERVKQQALRNIIKGNDLVSTLRIESSSLEESLSSALRDSVVTLVLNSKNSKILNEVDLDQNLWRSSDLVQTSQELQTYRPILLPQESQRDTRRDVATLIQNIGSSTQQTKLAAEMLPYIRDSTGVDQISSFWLSFELLKSSFTKTSETDDLLDLTDAAPDPSYPEDQESVFNELYSFSVSVLDAHSDAAAEEIDWRLEAIALEVTAFAASRLGQAFRPELIDVLYPIATFLGSTRPELRGHAITTLNSIAVSCGYGSVSELVIDNVDYMVNSVSLRLNQFDISPASTKVLTMMIRLTGPKLLPYLDDVVAGIFAALDNYHGYSAFVGSLFGVLSEVVEQGVKADGLLIEGGTPNTKDHRKRPLESSGVEDTLAILDRRAKRKRVEEEEEDVEEVVRGHPTEAWNSAKKELDAIESRDNGEEEPEENDPGSNNDQVAPPKTPTYNLLTKITSLTQHYLTSPTPTLRKLLLDLLSKVSNALAADENAFLPLVNDLWPVIISRLHDPEPYVVISACGTLAALCEGAGDFLNSRIKTEWWDGLGKLFFRVRDDARKNSSRGGAGGLTVAKSSRGSMPTGRQHHETAAGSGIIIPARGGHSGGGGGGDTDGLQLEASTSSRPVAATGLGRFASAAQTWDAVVSLLIAIVSFVRVEDDIFEQIVDLLADDVLPRNEEARRALEVVNADAVWLAMYERGLVEPLPTPLMDGVVFAPVQVVGG</sequence>
<reference evidence="5" key="1">
    <citation type="submission" date="2014-12" db="EMBL/GenBank/DDBJ databases">
        <title>Genome Sequence of Valsa Canker Pathogens Uncovers a Specific Adaption of Colonization on Woody Bark.</title>
        <authorList>
            <person name="Yin Z."/>
            <person name="Liu H."/>
            <person name="Gao X."/>
            <person name="Li Z."/>
            <person name="Song N."/>
            <person name="Ke X."/>
            <person name="Dai Q."/>
            <person name="Wu Y."/>
            <person name="Sun Y."/>
            <person name="Xu J.-R."/>
            <person name="Kang Z.K."/>
            <person name="Wang L."/>
            <person name="Huang L."/>
        </authorList>
    </citation>
    <scope>NUCLEOTIDE SEQUENCE [LARGE SCALE GENOMIC DNA]</scope>
    <source>
        <strain evidence="5">SXYL134</strain>
    </source>
</reference>
<feature type="region of interest" description="Disordered" evidence="1">
    <location>
        <begin position="770"/>
        <end position="790"/>
    </location>
</feature>
<dbReference type="InterPro" id="IPR016024">
    <property type="entry name" value="ARM-type_fold"/>
</dbReference>
<evidence type="ECO:0000313" key="4">
    <source>
        <dbReference type="EMBL" id="KUI56215.1"/>
    </source>
</evidence>
<dbReference type="AlphaFoldDB" id="A0A194UWZ2"/>
<evidence type="ECO:0000256" key="1">
    <source>
        <dbReference type="SAM" id="MobiDB-lite"/>
    </source>
</evidence>
<dbReference type="OrthoDB" id="49511at2759"/>
<accession>A0A194UWZ2</accession>
<feature type="compositionally biased region" description="Basic and acidic residues" evidence="1">
    <location>
        <begin position="828"/>
        <end position="840"/>
    </location>
</feature>
<feature type="region of interest" description="Disordered" evidence="1">
    <location>
        <begin position="802"/>
        <end position="864"/>
    </location>
</feature>
<protein>
    <submittedName>
        <fullName evidence="4">TEL2-interacting protein 1</fullName>
    </submittedName>
</protein>
<dbReference type="PANTHER" id="PTHR18460:SF3">
    <property type="entry name" value="TELO2-INTERACTING PROTEIN 1 HOMOLOG"/>
    <property type="match status" value="1"/>
</dbReference>
<dbReference type="InterPro" id="IPR011989">
    <property type="entry name" value="ARM-like"/>
</dbReference>
<feature type="domain" description="TTI1 N-terminal TPR" evidence="2">
    <location>
        <begin position="20"/>
        <end position="365"/>
    </location>
</feature>
<organism evidence="4 5">
    <name type="scientific">Cytospora mali</name>
    <name type="common">Apple Valsa canker fungus</name>
    <name type="synonym">Valsa mali</name>
    <dbReference type="NCBI Taxonomy" id="578113"/>
    <lineage>
        <taxon>Eukaryota</taxon>
        <taxon>Fungi</taxon>
        <taxon>Dikarya</taxon>
        <taxon>Ascomycota</taxon>
        <taxon>Pezizomycotina</taxon>
        <taxon>Sordariomycetes</taxon>
        <taxon>Sordariomycetidae</taxon>
        <taxon>Diaporthales</taxon>
        <taxon>Cytosporaceae</taxon>
        <taxon>Cytospora</taxon>
    </lineage>
</organism>
<dbReference type="PIRSF" id="PIRSF005250">
    <property type="entry name" value="UCP005250"/>
    <property type="match status" value="1"/>
</dbReference>
<evidence type="ECO:0000259" key="2">
    <source>
        <dbReference type="Pfam" id="PF24173"/>
    </source>
</evidence>
<dbReference type="InterPro" id="IPR057566">
    <property type="entry name" value="TPR_TTI1_N"/>
</dbReference>
<dbReference type="Pfam" id="PF21547">
    <property type="entry name" value="TTI1"/>
    <property type="match status" value="1"/>
</dbReference>
<dbReference type="InterPro" id="IPR052587">
    <property type="entry name" value="TELO2-interacting_protein_1"/>
</dbReference>
<dbReference type="Pfam" id="PF24181">
    <property type="entry name" value="TPR_TTI1_C"/>
    <property type="match status" value="1"/>
</dbReference>
<dbReference type="InterPro" id="IPR049362">
    <property type="entry name" value="TTI1_rpt"/>
</dbReference>
<dbReference type="STRING" id="694573.A0A194UWZ2"/>
<keyword evidence="5" id="KW-1185">Reference proteome</keyword>
<proteinExistence type="predicted"/>
<dbReference type="PANTHER" id="PTHR18460">
    <property type="entry name" value="TEL2 INTERACTING PROTEIN 1 TTI1 FAMILY MEMBER"/>
    <property type="match status" value="1"/>
</dbReference>
<dbReference type="Proteomes" id="UP000078576">
    <property type="component" value="Unassembled WGS sequence"/>
</dbReference>
<dbReference type="FunFam" id="1.25.10.10:FF:001401">
    <property type="entry name" value="Uncharacterized protein"/>
    <property type="match status" value="1"/>
</dbReference>
<name>A0A194UWZ2_CYTMA</name>
<evidence type="ECO:0000313" key="5">
    <source>
        <dbReference type="Proteomes" id="UP000078576"/>
    </source>
</evidence>
<feature type="domain" description="TTI1 C-terminal TPR" evidence="3">
    <location>
        <begin position="802"/>
        <end position="959"/>
    </location>
</feature>
<evidence type="ECO:0000259" key="3">
    <source>
        <dbReference type="Pfam" id="PF24181"/>
    </source>
</evidence>
<dbReference type="InterPro" id="IPR016441">
    <property type="entry name" value="Tti1"/>
</dbReference>